<organism evidence="2 3">
    <name type="scientific">Botrytis hyacinthi</name>
    <dbReference type="NCBI Taxonomy" id="278943"/>
    <lineage>
        <taxon>Eukaryota</taxon>
        <taxon>Fungi</taxon>
        <taxon>Dikarya</taxon>
        <taxon>Ascomycota</taxon>
        <taxon>Pezizomycotina</taxon>
        <taxon>Leotiomycetes</taxon>
        <taxon>Helotiales</taxon>
        <taxon>Sclerotiniaceae</taxon>
        <taxon>Botrytis</taxon>
    </lineage>
</organism>
<dbReference type="Proteomes" id="UP000297814">
    <property type="component" value="Unassembled WGS sequence"/>
</dbReference>
<reference evidence="2 3" key="1">
    <citation type="submission" date="2017-12" db="EMBL/GenBank/DDBJ databases">
        <title>Comparative genomics of Botrytis spp.</title>
        <authorList>
            <person name="Valero-Jimenez C.A."/>
            <person name="Tapia P."/>
            <person name="Veloso J."/>
            <person name="Silva-Moreno E."/>
            <person name="Staats M."/>
            <person name="Valdes J.H."/>
            <person name="Van Kan J.A.L."/>
        </authorList>
    </citation>
    <scope>NUCLEOTIDE SEQUENCE [LARGE SCALE GENOMIC DNA]</scope>
    <source>
        <strain evidence="2 3">Bh0001</strain>
    </source>
</reference>
<dbReference type="AlphaFoldDB" id="A0A4Z1GK91"/>
<evidence type="ECO:0000313" key="3">
    <source>
        <dbReference type="Proteomes" id="UP000297814"/>
    </source>
</evidence>
<feature type="region of interest" description="Disordered" evidence="1">
    <location>
        <begin position="27"/>
        <end position="67"/>
    </location>
</feature>
<name>A0A4Z1GK91_9HELO</name>
<evidence type="ECO:0000313" key="2">
    <source>
        <dbReference type="EMBL" id="TGO35850.1"/>
    </source>
</evidence>
<proteinExistence type="predicted"/>
<feature type="compositionally biased region" description="Basic and acidic residues" evidence="1">
    <location>
        <begin position="27"/>
        <end position="36"/>
    </location>
</feature>
<dbReference type="EMBL" id="PQXK01000144">
    <property type="protein sequence ID" value="TGO35850.1"/>
    <property type="molecule type" value="Genomic_DNA"/>
</dbReference>
<protein>
    <submittedName>
        <fullName evidence="2">Uncharacterized protein</fullName>
    </submittedName>
</protein>
<sequence>MGDRALDGHGLPDNDAFARREALLQRLRGSREDGAPRPKKRLSLSQDDGAPKPKKPKIGITAAKSQL</sequence>
<evidence type="ECO:0000256" key="1">
    <source>
        <dbReference type="SAM" id="MobiDB-lite"/>
    </source>
</evidence>
<comment type="caution">
    <text evidence="2">The sequence shown here is derived from an EMBL/GenBank/DDBJ whole genome shotgun (WGS) entry which is preliminary data.</text>
</comment>
<gene>
    <name evidence="2" type="ORF">BHYA_0144g00190</name>
</gene>
<keyword evidence="3" id="KW-1185">Reference proteome</keyword>
<accession>A0A4Z1GK91</accession>